<accession>A0A378JA37</accession>
<evidence type="ECO:0000313" key="3">
    <source>
        <dbReference type="EMBL" id="STX44663.1"/>
    </source>
</evidence>
<organism evidence="3 5">
    <name type="scientific">Legionella gratiana</name>
    <dbReference type="NCBI Taxonomy" id="45066"/>
    <lineage>
        <taxon>Bacteria</taxon>
        <taxon>Pseudomonadati</taxon>
        <taxon>Pseudomonadota</taxon>
        <taxon>Gammaproteobacteria</taxon>
        <taxon>Legionellales</taxon>
        <taxon>Legionellaceae</taxon>
        <taxon>Legionella</taxon>
    </lineage>
</organism>
<sequence>MPKNPTANQVYNALFQEYTPPKRAITGRDNTNEPSYDPGISCHVFAIASPTSWEKAAQVNDEYIQVGLEKILSREEDAIVSEMERSEERDENMQEILKIRQNEETVLPVDDMYLCGGFREGSMTPEHMWIEDHTNDITYDTFINRGGIAVVDGVGREGEPFMPGCEGSDFEGDEIKRVKVDGYTWGQLLAIASGAEKVGFPDTIKDHPVVLAAKMAVEDARIALSEIPEADLTEEEKNVLEKVEEEQSQKTSNTDIENVVKNLSHEEKEHYNSALEKLEHVGTEQRKAARKAVGTGPEAFLERMKKQEVENTAPKDNLKKESQSSTLYNMVRAFGIGIGVTAVLAIGYLATRPSNNN</sequence>
<evidence type="ECO:0000256" key="1">
    <source>
        <dbReference type="SAM" id="Phobius"/>
    </source>
</evidence>
<reference evidence="3 5" key="2">
    <citation type="submission" date="2018-06" db="EMBL/GenBank/DDBJ databases">
        <authorList>
            <consortium name="Pathogen Informatics"/>
            <person name="Doyle S."/>
        </authorList>
    </citation>
    <scope>NUCLEOTIDE SEQUENCE [LARGE SCALE GENOMIC DNA]</scope>
    <source>
        <strain evidence="3 5">NCTC12388</strain>
    </source>
</reference>
<keyword evidence="1" id="KW-0472">Membrane</keyword>
<dbReference type="OrthoDB" id="5653239at2"/>
<reference evidence="2 4" key="1">
    <citation type="submission" date="2015-11" db="EMBL/GenBank/DDBJ databases">
        <title>Genomic analysis of 38 Legionella species identifies large and diverse effector repertoires.</title>
        <authorList>
            <person name="Burstein D."/>
            <person name="Amaro F."/>
            <person name="Zusman T."/>
            <person name="Lifshitz Z."/>
            <person name="Cohen O."/>
            <person name="Gilbert J.A."/>
            <person name="Pupko T."/>
            <person name="Shuman H.A."/>
            <person name="Segal G."/>
        </authorList>
    </citation>
    <scope>NUCLEOTIDE SEQUENCE [LARGE SCALE GENOMIC DNA]</scope>
    <source>
        <strain evidence="2 4">Lyon 8420412</strain>
    </source>
</reference>
<protein>
    <submittedName>
        <fullName evidence="3">Uncharacterized protein</fullName>
    </submittedName>
</protein>
<dbReference type="Proteomes" id="UP000254476">
    <property type="component" value="Unassembled WGS sequence"/>
</dbReference>
<feature type="transmembrane region" description="Helical" evidence="1">
    <location>
        <begin position="330"/>
        <end position="351"/>
    </location>
</feature>
<dbReference type="EMBL" id="LNYE01000022">
    <property type="protein sequence ID" value="KTD10994.1"/>
    <property type="molecule type" value="Genomic_DNA"/>
</dbReference>
<dbReference type="AlphaFoldDB" id="A0A378JA37"/>
<keyword evidence="1" id="KW-0812">Transmembrane</keyword>
<keyword evidence="4" id="KW-1185">Reference proteome</keyword>
<evidence type="ECO:0000313" key="4">
    <source>
        <dbReference type="Proteomes" id="UP000054691"/>
    </source>
</evidence>
<dbReference type="EMBL" id="UGOB01000001">
    <property type="protein sequence ID" value="STX44663.1"/>
    <property type="molecule type" value="Genomic_DNA"/>
</dbReference>
<dbReference type="RefSeq" id="WP_058499071.1">
    <property type="nucleotide sequence ID" value="NZ_CAAAHW010000003.1"/>
</dbReference>
<evidence type="ECO:0000313" key="2">
    <source>
        <dbReference type="EMBL" id="KTD10994.1"/>
    </source>
</evidence>
<evidence type="ECO:0000313" key="5">
    <source>
        <dbReference type="Proteomes" id="UP000254476"/>
    </source>
</evidence>
<gene>
    <name evidence="2" type="ORF">Lgra_1960</name>
    <name evidence="3" type="ORF">NCTC12388_01649</name>
</gene>
<name>A0A378JA37_9GAMM</name>
<dbReference type="Proteomes" id="UP000054691">
    <property type="component" value="Unassembled WGS sequence"/>
</dbReference>
<proteinExistence type="predicted"/>
<keyword evidence="1" id="KW-1133">Transmembrane helix</keyword>
<dbReference type="STRING" id="45066.Lgra_1960"/>